<reference evidence="1" key="1">
    <citation type="submission" date="2017-07" db="EMBL/GenBank/DDBJ databases">
        <authorList>
            <person name="Mikheyev A."/>
            <person name="Grau M."/>
        </authorList>
    </citation>
    <scope>NUCLEOTIDE SEQUENCE</scope>
    <source>
        <tissue evidence="1">Venom_gland</tissue>
    </source>
</reference>
<accession>A0A2H6NCQ8</accession>
<protein>
    <submittedName>
        <fullName evidence="1">Uncharacterized protein</fullName>
    </submittedName>
</protein>
<proteinExistence type="predicted"/>
<dbReference type="EMBL" id="IACI01083978">
    <property type="protein sequence ID" value="LAA29411.1"/>
    <property type="molecule type" value="Transcribed_RNA"/>
</dbReference>
<name>A0A2H6NCQ8_9SAUR</name>
<organism evidence="1">
    <name type="scientific">Micrurus carvalhoi</name>
    <dbReference type="NCBI Taxonomy" id="3147026"/>
    <lineage>
        <taxon>Eukaryota</taxon>
        <taxon>Metazoa</taxon>
        <taxon>Chordata</taxon>
        <taxon>Craniata</taxon>
        <taxon>Vertebrata</taxon>
        <taxon>Euteleostomi</taxon>
        <taxon>Lepidosauria</taxon>
        <taxon>Squamata</taxon>
        <taxon>Bifurcata</taxon>
        <taxon>Unidentata</taxon>
        <taxon>Episquamata</taxon>
        <taxon>Toxicofera</taxon>
        <taxon>Serpentes</taxon>
        <taxon>Colubroidea</taxon>
        <taxon>Elapidae</taxon>
        <taxon>Elapinae</taxon>
        <taxon>Micrurus</taxon>
    </lineage>
</organism>
<reference evidence="1" key="2">
    <citation type="submission" date="2017-12" db="EMBL/GenBank/DDBJ databases">
        <title>Coralsnake Venomics: Analyses of Venom Gland Transcriptomes and Proteomes of Six Brazilian Taxa.</title>
        <authorList>
            <person name="Aird S.D."/>
            <person name="Jorge da Silva N."/>
            <person name="Qiu L."/>
            <person name="Villar-Briones A."/>
            <person name="Aparecida-Saddi V."/>
            <person name="Campos-Telles M.P."/>
            <person name="Grau M."/>
            <person name="Mikheyev A.S."/>
        </authorList>
    </citation>
    <scope>NUCLEOTIDE SEQUENCE</scope>
    <source>
        <tissue evidence="1">Venom_gland</tissue>
    </source>
</reference>
<dbReference type="AlphaFoldDB" id="A0A2H6NCQ8"/>
<evidence type="ECO:0000313" key="1">
    <source>
        <dbReference type="EMBL" id="LAA29411.1"/>
    </source>
</evidence>
<sequence>MRIPDDPDNKDFVMDVLLSYLSICICTEHKIYFVQTAELASAAQHFGGGGALQREGAAPPLLLQHAAAGRQLQKRREAAVGQSLLRPCPSGCKGRGLWQKGELHQPAIKPVFLKCCKRKAGLEQLTGAESSKRRSEGGSLSPAFNLPIIKISRQY</sequence>